<proteinExistence type="predicted"/>
<organism evidence="15 16">
    <name type="scientific">Enterococcus camelliae</name>
    <dbReference type="NCBI Taxonomy" id="453959"/>
    <lineage>
        <taxon>Bacteria</taxon>
        <taxon>Bacillati</taxon>
        <taxon>Bacillota</taxon>
        <taxon>Bacilli</taxon>
        <taxon>Lactobacillales</taxon>
        <taxon>Enterococcaceae</taxon>
        <taxon>Enterococcus</taxon>
    </lineage>
</organism>
<dbReference type="InterPro" id="IPR051351">
    <property type="entry name" value="Ascorbate-PTS_EIIA_comp"/>
</dbReference>
<feature type="domain" description="PRD" evidence="14">
    <location>
        <begin position="179"/>
        <end position="285"/>
    </location>
</feature>
<evidence type="ECO:0000256" key="3">
    <source>
        <dbReference type="ARBA" id="ARBA00022490"/>
    </source>
</evidence>
<dbReference type="InterPro" id="IPR002178">
    <property type="entry name" value="PTS_EIIA_type-2_dom"/>
</dbReference>
<dbReference type="InterPro" id="IPR013011">
    <property type="entry name" value="PTS_EIIB_2"/>
</dbReference>
<dbReference type="InterPro" id="IPR011608">
    <property type="entry name" value="PRD"/>
</dbReference>
<dbReference type="Pfam" id="PF05043">
    <property type="entry name" value="Mga"/>
    <property type="match status" value="1"/>
</dbReference>
<dbReference type="EMBL" id="JBHUMO010000046">
    <property type="protein sequence ID" value="MFD2729403.1"/>
    <property type="molecule type" value="Genomic_DNA"/>
</dbReference>
<dbReference type="SUPFAM" id="SSF63520">
    <property type="entry name" value="PTS-regulatory domain, PRD"/>
    <property type="match status" value="1"/>
</dbReference>
<evidence type="ECO:0000256" key="5">
    <source>
        <dbReference type="ARBA" id="ARBA00022679"/>
    </source>
</evidence>
<evidence type="ECO:0000256" key="6">
    <source>
        <dbReference type="ARBA" id="ARBA00022683"/>
    </source>
</evidence>
<dbReference type="PANTHER" id="PTHR36203:SF1">
    <property type="entry name" value="ASCORBATE-SPECIFIC PTS SYSTEM EIIA COMPONENT"/>
    <property type="match status" value="1"/>
</dbReference>
<feature type="domain" description="PTS EIIB type-2" evidence="13">
    <location>
        <begin position="401"/>
        <end position="491"/>
    </location>
</feature>
<dbReference type="InterPro" id="IPR036634">
    <property type="entry name" value="PRD_sf"/>
</dbReference>
<evidence type="ECO:0000259" key="13">
    <source>
        <dbReference type="PROSITE" id="PS51099"/>
    </source>
</evidence>
<keyword evidence="16" id="KW-1185">Reference proteome</keyword>
<dbReference type="PANTHER" id="PTHR36203">
    <property type="entry name" value="ASCORBATE-SPECIFIC PTS SYSTEM EIIA COMPONENT"/>
    <property type="match status" value="1"/>
</dbReference>
<keyword evidence="5" id="KW-0808">Transferase</keyword>
<dbReference type="SUPFAM" id="SSF55804">
    <property type="entry name" value="Phoshotransferase/anion transport protein"/>
    <property type="match status" value="1"/>
</dbReference>
<dbReference type="Gene3D" id="3.40.930.10">
    <property type="entry name" value="Mannitol-specific EII, Chain A"/>
    <property type="match status" value="1"/>
</dbReference>
<evidence type="ECO:0000256" key="1">
    <source>
        <dbReference type="ARBA" id="ARBA00004496"/>
    </source>
</evidence>
<evidence type="ECO:0000256" key="11">
    <source>
        <dbReference type="ARBA" id="ARBA00042072"/>
    </source>
</evidence>
<sequence length="686" mass="80933">MDGTTVEEIFMEIAYHPGITKKRIQEKYALDDRKIEYYLKKVNELLQNLNYPPLTRRKNHLWMSLNEEEVLNLISEIRYNKTDVINKNHRLLLIPLIIFSNRHMTFQKLANKLKVSKNTAINDIKSLRKDVDFFEYSFTRKEGFMIIGNEYEIRTNIMRYLYKLMNYNWTSELMSPIVGIELNTLYVYKEFIVKLEKELQTQFSSYQIELLSLFISCLFKRIDNGFYLKSGTKYSKIQIELEDDESFKKMLDAIYKFKLSPKLSTEDYKFLAIQFLSANVIKSEWHTNSALANMVETVIDLFEVKYIIHFSKEERIRLKDMLYQHILPAIYRLKYGTPYEDYDIERVVKKYSDIFPIVKQSLKPIEEHFQIFFTEIETIYVGLIFQSFLTNIDLSIEIRRPKAMVICENGISVSNLLYESLSKMFPMIHFIGNISVREFYDNPLIYRDISVIFSTSIINTSKTLFIIPPLLSETDKKVLQTKVQNTLFDIISESEVNIDDLVKVMKKNGDVYDEVSLRRDIRLLLSETIKEEKINILPKSNFNTLLTEERIKFTRRKFDFDEAIRAVSEPLLYDKCITKDYTEKIIHSYNEDYPYFVIAPGVAIPHASFNDGVKRIGLSMLMLEYPVPFSSQLEVSCILMVAPIDNHSHRNAIQAFYNLVKNTKEREELLSLKNSKSIKKFLMKKI</sequence>
<keyword evidence="4" id="KW-0597">Phosphoprotein</keyword>
<dbReference type="PROSITE" id="PS51099">
    <property type="entry name" value="PTS_EIIB_TYPE_2"/>
    <property type="match status" value="1"/>
</dbReference>
<gene>
    <name evidence="15" type="ORF">ACFSR0_08185</name>
</gene>
<comment type="caution">
    <text evidence="15">The sequence shown here is derived from an EMBL/GenBank/DDBJ whole genome shotgun (WGS) entry which is preliminary data.</text>
</comment>
<dbReference type="Pfam" id="PF00359">
    <property type="entry name" value="PTS_EIIA_2"/>
    <property type="match status" value="1"/>
</dbReference>
<dbReference type="PROSITE" id="PS00372">
    <property type="entry name" value="PTS_EIIA_TYPE_2_HIS"/>
    <property type="match status" value="1"/>
</dbReference>
<evidence type="ECO:0000313" key="15">
    <source>
        <dbReference type="EMBL" id="MFD2729403.1"/>
    </source>
</evidence>
<keyword evidence="2" id="KW-0813">Transport</keyword>
<reference evidence="16" key="1">
    <citation type="journal article" date="2019" name="Int. J. Syst. Evol. Microbiol.">
        <title>The Global Catalogue of Microorganisms (GCM) 10K type strain sequencing project: providing services to taxonomists for standard genome sequencing and annotation.</title>
        <authorList>
            <consortium name="The Broad Institute Genomics Platform"/>
            <consortium name="The Broad Institute Genome Sequencing Center for Infectious Disease"/>
            <person name="Wu L."/>
            <person name="Ma J."/>
        </authorList>
    </citation>
    <scope>NUCLEOTIDE SEQUENCE [LARGE SCALE GENOMIC DNA]</scope>
    <source>
        <strain evidence="16">TISTR 932</strain>
    </source>
</reference>
<dbReference type="Pfam" id="PF00874">
    <property type="entry name" value="PRD"/>
    <property type="match status" value="1"/>
</dbReference>
<dbReference type="CDD" id="cd05568">
    <property type="entry name" value="PTS_IIB_bgl_like"/>
    <property type="match status" value="1"/>
</dbReference>
<dbReference type="Gene3D" id="1.10.10.10">
    <property type="entry name" value="Winged helix-like DNA-binding domain superfamily/Winged helix DNA-binding domain"/>
    <property type="match status" value="1"/>
</dbReference>
<dbReference type="InterPro" id="IPR016152">
    <property type="entry name" value="PTrfase/Anion_transptr"/>
</dbReference>
<evidence type="ECO:0000259" key="12">
    <source>
        <dbReference type="PROSITE" id="PS51094"/>
    </source>
</evidence>
<evidence type="ECO:0000256" key="7">
    <source>
        <dbReference type="ARBA" id="ARBA00022777"/>
    </source>
</evidence>
<name>A0ABW5TJU3_9ENTE</name>
<evidence type="ECO:0000313" key="16">
    <source>
        <dbReference type="Proteomes" id="UP001597427"/>
    </source>
</evidence>
<dbReference type="PROSITE" id="PS51094">
    <property type="entry name" value="PTS_EIIA_TYPE_2"/>
    <property type="match status" value="1"/>
</dbReference>
<feature type="domain" description="PTS EIIA type-2" evidence="12">
    <location>
        <begin position="544"/>
        <end position="685"/>
    </location>
</feature>
<dbReference type="RefSeq" id="WP_379981730.1">
    <property type="nucleotide sequence ID" value="NZ_JBHUMO010000046.1"/>
</dbReference>
<keyword evidence="8" id="KW-0010">Activator</keyword>
<dbReference type="InterPro" id="IPR007737">
    <property type="entry name" value="Mga_HTH"/>
</dbReference>
<accession>A0ABW5TJU3</accession>
<evidence type="ECO:0000256" key="8">
    <source>
        <dbReference type="ARBA" id="ARBA00023159"/>
    </source>
</evidence>
<evidence type="ECO:0000256" key="9">
    <source>
        <dbReference type="ARBA" id="ARBA00037387"/>
    </source>
</evidence>
<keyword evidence="6" id="KW-0598">Phosphotransferase system</keyword>
<dbReference type="Gene3D" id="1.10.1790.10">
    <property type="entry name" value="PRD domain"/>
    <property type="match status" value="1"/>
</dbReference>
<keyword evidence="7" id="KW-0418">Kinase</keyword>
<keyword evidence="3" id="KW-0963">Cytoplasm</keyword>
<evidence type="ECO:0000256" key="4">
    <source>
        <dbReference type="ARBA" id="ARBA00022553"/>
    </source>
</evidence>
<evidence type="ECO:0000256" key="2">
    <source>
        <dbReference type="ARBA" id="ARBA00022448"/>
    </source>
</evidence>
<dbReference type="InterPro" id="IPR036388">
    <property type="entry name" value="WH-like_DNA-bd_sf"/>
</dbReference>
<feature type="domain" description="PRD" evidence="14">
    <location>
        <begin position="286"/>
        <end position="395"/>
    </location>
</feature>
<evidence type="ECO:0000256" key="10">
    <source>
        <dbReference type="ARBA" id="ARBA00041175"/>
    </source>
</evidence>
<comment type="function">
    <text evidence="9">The phosphoenolpyruvate-dependent sugar phosphotransferase system (sugar PTS), a major carbohydrate active transport system, catalyzes the phosphorylation of incoming sugar substrates concomitantly with their translocation across the cell membrane. The enzyme II UlaABC PTS system is involved in ascorbate transport.</text>
</comment>
<protein>
    <recommendedName>
        <fullName evidence="10">Ascorbate-specific PTS system EIIA component</fullName>
    </recommendedName>
    <alternativeName>
        <fullName evidence="11">Ascorbate-specific phosphotransferase enzyme IIA component</fullName>
    </alternativeName>
</protein>
<dbReference type="PROSITE" id="PS51372">
    <property type="entry name" value="PRD_2"/>
    <property type="match status" value="2"/>
</dbReference>
<evidence type="ECO:0000259" key="14">
    <source>
        <dbReference type="PROSITE" id="PS51372"/>
    </source>
</evidence>
<dbReference type="Proteomes" id="UP001597427">
    <property type="component" value="Unassembled WGS sequence"/>
</dbReference>
<comment type="subcellular location">
    <subcellularLocation>
        <location evidence="1">Cytoplasm</location>
    </subcellularLocation>
</comment>